<reference evidence="3" key="1">
    <citation type="submission" date="2021-01" db="EMBL/GenBank/DDBJ databases">
        <authorList>
            <person name="Corre E."/>
            <person name="Pelletier E."/>
            <person name="Niang G."/>
            <person name="Scheremetjew M."/>
            <person name="Finn R."/>
            <person name="Kale V."/>
            <person name="Holt S."/>
            <person name="Cochrane G."/>
            <person name="Meng A."/>
            <person name="Brown T."/>
            <person name="Cohen L."/>
        </authorList>
    </citation>
    <scope>NUCLEOTIDE SEQUENCE</scope>
    <source>
        <strain evidence="3">Pbaha01</strain>
    </source>
</reference>
<accession>A0A7S0FY41</accession>
<dbReference type="EMBL" id="HBEG01050235">
    <property type="protein sequence ID" value="CAD8386917.1"/>
    <property type="molecule type" value="Transcribed_RNA"/>
</dbReference>
<organism evidence="3">
    <name type="scientific">Pyrodinium bahamense</name>
    <dbReference type="NCBI Taxonomy" id="73915"/>
    <lineage>
        <taxon>Eukaryota</taxon>
        <taxon>Sar</taxon>
        <taxon>Alveolata</taxon>
        <taxon>Dinophyceae</taxon>
        <taxon>Gonyaulacales</taxon>
        <taxon>Pyrocystaceae</taxon>
        <taxon>Pyrodinium</taxon>
    </lineage>
</organism>
<feature type="region of interest" description="Disordered" evidence="1">
    <location>
        <begin position="158"/>
        <end position="238"/>
    </location>
</feature>
<feature type="compositionally biased region" description="Low complexity" evidence="1">
    <location>
        <begin position="29"/>
        <end position="53"/>
    </location>
</feature>
<evidence type="ECO:0000259" key="2">
    <source>
        <dbReference type="Pfam" id="PF01755"/>
    </source>
</evidence>
<evidence type="ECO:0000256" key="1">
    <source>
        <dbReference type="SAM" id="MobiDB-lite"/>
    </source>
</evidence>
<gene>
    <name evidence="3" type="ORF">PBAH0796_LOCUS30605</name>
</gene>
<feature type="compositionally biased region" description="Pro residues" evidence="1">
    <location>
        <begin position="229"/>
        <end position="238"/>
    </location>
</feature>
<name>A0A7S0FY41_9DINO</name>
<feature type="compositionally biased region" description="Pro residues" evidence="1">
    <location>
        <begin position="166"/>
        <end position="215"/>
    </location>
</feature>
<dbReference type="AlphaFoldDB" id="A0A7S0FY41"/>
<feature type="region of interest" description="Disordered" evidence="1">
    <location>
        <begin position="11"/>
        <end position="104"/>
    </location>
</feature>
<sequence length="662" mass="71717">MEPCGGCWCCRRPSTKARTGPAHKNETITTTPATAATAATATTTTATTSSSTAKALSWDDVPGQDKAKASSSSSTTMSTTTTTAQTTSSRAKKEEQHVGEDDEARSWKCHHYAEGQDDEWCKTAGSHGGFEYTFTGGWDMLCGGCWCCRRPSEEEWTSSLKRSSPSPAPRPTPPPPSPPSSTPAPPQPTAAPPPPEPPAAPPAPAPVPPPAPALPTPNLGQEQTCSPDYMPPPWAPPPMWSVGEEVQEQCWRQMQIVAPQLTSGGKFGRNWCWVGMKEFGCHQHLWEHRTWLDYHNTALEKGATVSDPFEPLTDSDLCDNIANGIADRDWTEVDWAKAGAWFENNVRLYVLSLPKSEERKRTISARLQQLGIPFEFVWGVDMREAGALENAKMEGLIPWDYDVEVAQQEANKPRNDMDRDGSIYGTVGCAAGHFRAQMHAVKNSRNKPLTVILEDDVSPSDDFVPRLWRLVLLELPCDWQAVSLSSRCPYGRCISKHLTRVQPDVNEPAWRCRHGVNYGFQGVLYKTAEIATLQSMWKPIVFDEARPHCLDVDVALASISDRVAFYAVPAVQDPGLLTELREGSSRVDINWQHKKAASTKPVPAPVPVVVAAPPAPVVVAGAPPTPQALAGALAGAPPVPPAAPAVMSAPAVGPNAGIIFSQ</sequence>
<proteinExistence type="predicted"/>
<dbReference type="PANTHER" id="PTHR48125:SF10">
    <property type="entry name" value="OS12G0136300 PROTEIN"/>
    <property type="match status" value="1"/>
</dbReference>
<dbReference type="Pfam" id="PF01755">
    <property type="entry name" value="Glyco_transf_25"/>
    <property type="match status" value="1"/>
</dbReference>
<feature type="compositionally biased region" description="Low complexity" evidence="1">
    <location>
        <begin position="69"/>
        <end position="89"/>
    </location>
</feature>
<dbReference type="InterPro" id="IPR002654">
    <property type="entry name" value="Glyco_trans_25"/>
</dbReference>
<dbReference type="PRINTS" id="PR01217">
    <property type="entry name" value="PRICHEXTENSN"/>
</dbReference>
<evidence type="ECO:0000313" key="3">
    <source>
        <dbReference type="EMBL" id="CAD8386917.1"/>
    </source>
</evidence>
<protein>
    <recommendedName>
        <fullName evidence="2">Glycosyl transferase family 25 domain-containing protein</fullName>
    </recommendedName>
</protein>
<feature type="domain" description="Glycosyl transferase family 25" evidence="2">
    <location>
        <begin position="348"/>
        <end position="463"/>
    </location>
</feature>
<dbReference type="PANTHER" id="PTHR48125">
    <property type="entry name" value="LP07818P1"/>
    <property type="match status" value="1"/>
</dbReference>